<proteinExistence type="predicted"/>
<dbReference type="Pfam" id="PF00501">
    <property type="entry name" value="AMP-binding"/>
    <property type="match status" value="1"/>
</dbReference>
<name>A0A7H8V880_STRSA</name>
<dbReference type="GO" id="GO:0044550">
    <property type="term" value="P:secondary metabolite biosynthetic process"/>
    <property type="evidence" value="ECO:0007669"/>
    <property type="project" value="TreeGrafter"/>
</dbReference>
<protein>
    <submittedName>
        <fullName evidence="2">Peptide synthetase</fullName>
    </submittedName>
</protein>
<dbReference type="PROSITE" id="PS00455">
    <property type="entry name" value="AMP_BINDING"/>
    <property type="match status" value="1"/>
</dbReference>
<feature type="domain" description="AMP-dependent synthetase/ligase" evidence="1">
    <location>
        <begin position="9"/>
        <end position="346"/>
    </location>
</feature>
<dbReference type="InterPro" id="IPR000873">
    <property type="entry name" value="AMP-dep_synth/lig_dom"/>
</dbReference>
<dbReference type="InterPro" id="IPR020845">
    <property type="entry name" value="AMP-binding_CS"/>
</dbReference>
<evidence type="ECO:0000259" key="1">
    <source>
        <dbReference type="Pfam" id="PF00501"/>
    </source>
</evidence>
<dbReference type="GO" id="GO:0005737">
    <property type="term" value="C:cytoplasm"/>
    <property type="evidence" value="ECO:0007669"/>
    <property type="project" value="TreeGrafter"/>
</dbReference>
<dbReference type="GO" id="GO:0043041">
    <property type="term" value="P:amino acid activation for nonribosomal peptide biosynthetic process"/>
    <property type="evidence" value="ECO:0007669"/>
    <property type="project" value="TreeGrafter"/>
</dbReference>
<dbReference type="SUPFAM" id="SSF47336">
    <property type="entry name" value="ACP-like"/>
    <property type="match status" value="1"/>
</dbReference>
<dbReference type="InterPro" id="IPR036736">
    <property type="entry name" value="ACP-like_sf"/>
</dbReference>
<gene>
    <name evidence="2" type="ORF">FFV08_08105</name>
</gene>
<evidence type="ECO:0000313" key="2">
    <source>
        <dbReference type="EMBL" id="QLB52565.1"/>
    </source>
</evidence>
<dbReference type="GO" id="GO:0031177">
    <property type="term" value="F:phosphopantetheine binding"/>
    <property type="evidence" value="ECO:0007669"/>
    <property type="project" value="TreeGrafter"/>
</dbReference>
<dbReference type="PANTHER" id="PTHR45527:SF1">
    <property type="entry name" value="FATTY ACID SYNTHASE"/>
    <property type="match status" value="1"/>
</dbReference>
<reference evidence="2 3" key="1">
    <citation type="submission" date="2019-05" db="EMBL/GenBank/DDBJ databases">
        <title>The organization of the Streptococcus sanguinis genomes.</title>
        <authorList>
            <person name="Wu C.H."/>
            <person name="Chen Y.Y.M."/>
            <person name="Wang H.Y."/>
        </authorList>
    </citation>
    <scope>NUCLEOTIDE SEQUENCE [LARGE SCALE GENOMIC DNA]</scope>
    <source>
        <strain evidence="2 3">CGMH010</strain>
    </source>
</reference>
<dbReference type="Gene3D" id="3.30.300.30">
    <property type="match status" value="1"/>
</dbReference>
<evidence type="ECO:0000313" key="3">
    <source>
        <dbReference type="Proteomes" id="UP000509410"/>
    </source>
</evidence>
<sequence>MSILKMFNDNFKKNPLKDVLISKSRRFTFKDINLLSNYLAKSLLNLTDKEIVPFYIEEVIYVLPIVLGIIKAGKIPLPITNSLSINKSLDRIMDVDFDTVISDKNQDYYLKDVDFLILPENDDEYIDDDNFTINLENKISYIICTSGTTGTPKKVFLTEDNISWLLNEFYNIVDFTSESKFLFTTPYTFDVSLTEILAPVFTGGTLVCFEADINSIINISKILNDEKISHLSLSPSFAETIIDTNESTIFDNLQVLCLAGEVFPGTLANKLRPTISKGCRVFNFYGPSETTIYTTYYELKNKQYNVVPIGKPIPGATIRVVPNRSDLKNQQGELWIGGQGVTDGYLLQPDLNSKKFTKINGERYYHTGDYVYFQGENLVFSSRIDNQVQVNGIRVELDEIKSLVDKVTSVDSSRVVFYKKKIYIFYVAQNEEKDRILKNLPSYLNPIVVKVDKFYLTQNRKLDVTKMLDKYYYNERFLDEDVIRKSILEILSQFGCVEVLDLDSLESVKFYLEIEDTFNIKVRESDIYKLKSIETTIEYVKDKMKGNPDNKHTNNINSDNRDLVNIEYNLSDSYLLKYADGIVDATPTQYRLYNNKQFRTVYFDISLKSIDCEELLRIKSLLKILSDKIDIFRMIIKKVDSGIEFRLIEKERYIPNIFILNRFPNNLILQEILDSKTCIPIPIIAVSTYDKIVRFYFPYHSIDSSSLNMLENIIYQAYEHKNNISSVKESSLYKFDQYKKSFLYTELPSDVLNKLPAVKDNLNFSVLKQGLQIFELPVNMDDSKDDVYLYTVYALCRCILLDYNILSISGGLSYDFRQFINFDAESLIGDIHKKIPFEVKLNENYQDFKLNFQNQLNLYGQGIDFSEMALRRGDSVGQLIKNRINNLSLSINYIGEALKIDDLVKQILANKFEKNFINIFSHKGKTYSVICSSIFKNNSYEIERNNEKIVATVSNEIL</sequence>
<organism evidence="2 3">
    <name type="scientific">Streptococcus sanguinis</name>
    <dbReference type="NCBI Taxonomy" id="1305"/>
    <lineage>
        <taxon>Bacteria</taxon>
        <taxon>Bacillati</taxon>
        <taxon>Bacillota</taxon>
        <taxon>Bacilli</taxon>
        <taxon>Lactobacillales</taxon>
        <taxon>Streptococcaceae</taxon>
        <taxon>Streptococcus</taxon>
    </lineage>
</organism>
<dbReference type="Gene3D" id="3.40.50.12780">
    <property type="entry name" value="N-terminal domain of ligase-like"/>
    <property type="match status" value="1"/>
</dbReference>
<accession>A0A7H8V880</accession>
<dbReference type="PANTHER" id="PTHR45527">
    <property type="entry name" value="NONRIBOSOMAL PEPTIDE SYNTHETASE"/>
    <property type="match status" value="1"/>
</dbReference>
<dbReference type="AlphaFoldDB" id="A0A7H8V880"/>
<dbReference type="Proteomes" id="UP000509410">
    <property type="component" value="Chromosome"/>
</dbReference>
<dbReference type="InterPro" id="IPR042099">
    <property type="entry name" value="ANL_N_sf"/>
</dbReference>
<dbReference type="Gene3D" id="1.10.1200.10">
    <property type="entry name" value="ACP-like"/>
    <property type="match status" value="1"/>
</dbReference>
<dbReference type="SUPFAM" id="SSF56801">
    <property type="entry name" value="Acetyl-CoA synthetase-like"/>
    <property type="match status" value="1"/>
</dbReference>
<dbReference type="InterPro" id="IPR045851">
    <property type="entry name" value="AMP-bd_C_sf"/>
</dbReference>
<dbReference type="EMBL" id="CP040556">
    <property type="protein sequence ID" value="QLB52565.1"/>
    <property type="molecule type" value="Genomic_DNA"/>
</dbReference>